<evidence type="ECO:0000313" key="4">
    <source>
        <dbReference type="Proteomes" id="UP000198582"/>
    </source>
</evidence>
<dbReference type="Proteomes" id="UP000198582">
    <property type="component" value="Unassembled WGS sequence"/>
</dbReference>
<dbReference type="Pfam" id="PF08327">
    <property type="entry name" value="AHSA1"/>
    <property type="match status" value="1"/>
</dbReference>
<organism evidence="3 4">
    <name type="scientific">Amycolatopsis saalfeldensis</name>
    <dbReference type="NCBI Taxonomy" id="394193"/>
    <lineage>
        <taxon>Bacteria</taxon>
        <taxon>Bacillati</taxon>
        <taxon>Actinomycetota</taxon>
        <taxon>Actinomycetes</taxon>
        <taxon>Pseudonocardiales</taxon>
        <taxon>Pseudonocardiaceae</taxon>
        <taxon>Amycolatopsis</taxon>
    </lineage>
</organism>
<dbReference type="EMBL" id="FOEF01000037">
    <property type="protein sequence ID" value="SEP54105.1"/>
    <property type="molecule type" value="Genomic_DNA"/>
</dbReference>
<gene>
    <name evidence="3" type="ORF">SAMN04489732_1376</name>
</gene>
<feature type="domain" description="Activator of Hsp90 ATPase homologue 1/2-like C-terminal" evidence="2">
    <location>
        <begin position="24"/>
        <end position="139"/>
    </location>
</feature>
<dbReference type="SUPFAM" id="SSF55961">
    <property type="entry name" value="Bet v1-like"/>
    <property type="match status" value="2"/>
</dbReference>
<dbReference type="InterPro" id="IPR023393">
    <property type="entry name" value="START-like_dom_sf"/>
</dbReference>
<comment type="similarity">
    <text evidence="1">Belongs to the AHA1 family.</text>
</comment>
<evidence type="ECO:0000259" key="2">
    <source>
        <dbReference type="Pfam" id="PF08327"/>
    </source>
</evidence>
<reference evidence="3 4" key="1">
    <citation type="submission" date="2016-10" db="EMBL/GenBank/DDBJ databases">
        <authorList>
            <person name="de Groot N.N."/>
        </authorList>
    </citation>
    <scope>NUCLEOTIDE SEQUENCE [LARGE SCALE GENOMIC DNA]</scope>
    <source>
        <strain evidence="3 4">DSM 44993</strain>
    </source>
</reference>
<dbReference type="InterPro" id="IPR013538">
    <property type="entry name" value="ASHA1/2-like_C"/>
</dbReference>
<dbReference type="Gene3D" id="3.30.530.20">
    <property type="match status" value="2"/>
</dbReference>
<evidence type="ECO:0000313" key="3">
    <source>
        <dbReference type="EMBL" id="SEP54105.1"/>
    </source>
</evidence>
<sequence>MPARAQLKTVGDRPALRLERRLKHSPERVWPMVSDPAGLKHWFPAAVSGEPEAGATLQFTFEGATESSEGRVLAFDPPRVFEFAWNSDVLRIELEPDGDGCLLVFIHTFNRGESAIAQLAAGRTAAGWDACLDSLAARLDGREPATPDGWYERMSSYTEEFGVDEGEILDGGTLIRFRRDLVWKPLADVWPLLPGPGEGEITESAEPDVLEYTWLHNGNPAGRVRWELVLDPLDGARAQFTQTVPEELSALLPELMAARHEQLAALFARTFGIEPEPWPADRVEAVAKRYSLPAGE</sequence>
<proteinExistence type="inferred from homology"/>
<dbReference type="OrthoDB" id="9803476at2"/>
<dbReference type="CDD" id="cd08899">
    <property type="entry name" value="SRPBCC_CalC_Aha1-like_6"/>
    <property type="match status" value="1"/>
</dbReference>
<dbReference type="STRING" id="394193.SAMN04489732_1376"/>
<dbReference type="AlphaFoldDB" id="A0A1H8YPG0"/>
<protein>
    <submittedName>
        <fullName evidence="3">Uncharacterized conserved protein YndB, AHSA1/START domain</fullName>
    </submittedName>
</protein>
<name>A0A1H8YPG0_9PSEU</name>
<dbReference type="RefSeq" id="WP_091629189.1">
    <property type="nucleotide sequence ID" value="NZ_FOEF01000037.1"/>
</dbReference>
<accession>A0A1H8YPG0</accession>
<evidence type="ECO:0000256" key="1">
    <source>
        <dbReference type="ARBA" id="ARBA00006817"/>
    </source>
</evidence>
<keyword evidence="4" id="KW-1185">Reference proteome</keyword>